<dbReference type="Gene3D" id="2.60.120.920">
    <property type="match status" value="1"/>
</dbReference>
<evidence type="ECO:0000259" key="1">
    <source>
        <dbReference type="PROSITE" id="PS50188"/>
    </source>
</evidence>
<dbReference type="AlphaFoldDB" id="A0A7K4WZN5"/>
<dbReference type="CDD" id="cd12888">
    <property type="entry name" value="SPRY_PRY_TRIM7_like"/>
    <property type="match status" value="1"/>
</dbReference>
<dbReference type="Proteomes" id="UP000540952">
    <property type="component" value="Unassembled WGS sequence"/>
</dbReference>
<dbReference type="InterPro" id="IPR043136">
    <property type="entry name" value="B30.2/SPRY_sf"/>
</dbReference>
<dbReference type="InterPro" id="IPR013320">
    <property type="entry name" value="ConA-like_dom_sf"/>
</dbReference>
<gene>
    <name evidence="2" type="primary">A33_0</name>
    <name evidence="2" type="ORF">TACRUB_R05766</name>
</gene>
<dbReference type="SMART" id="SM00589">
    <property type="entry name" value="PRY"/>
    <property type="match status" value="1"/>
</dbReference>
<comment type="caution">
    <text evidence="2">The sequence shown here is derived from an EMBL/GenBank/DDBJ whole genome shotgun (WGS) entry which is preliminary data.</text>
</comment>
<dbReference type="Pfam" id="PF13765">
    <property type="entry name" value="PRY"/>
    <property type="match status" value="1"/>
</dbReference>
<evidence type="ECO:0000313" key="2">
    <source>
        <dbReference type="EMBL" id="NWR40177.1"/>
    </source>
</evidence>
<dbReference type="EMBL" id="VZRD01000954">
    <property type="protein sequence ID" value="NWR40177.1"/>
    <property type="molecule type" value="Genomic_DNA"/>
</dbReference>
<dbReference type="InterPro" id="IPR003877">
    <property type="entry name" value="SPRY_dom"/>
</dbReference>
<name>A0A7K4WZN5_9TYRA</name>
<dbReference type="Pfam" id="PF00622">
    <property type="entry name" value="SPRY"/>
    <property type="match status" value="1"/>
</dbReference>
<dbReference type="PROSITE" id="PS50188">
    <property type="entry name" value="B302_SPRY"/>
    <property type="match status" value="1"/>
</dbReference>
<dbReference type="PRINTS" id="PR01407">
    <property type="entry name" value="BUTYPHLNCDUF"/>
</dbReference>
<dbReference type="InterPro" id="IPR003879">
    <property type="entry name" value="Butyrophylin_SPRY"/>
</dbReference>
<accession>A0A7K4WZN5</accession>
<keyword evidence="3" id="KW-1185">Reference proteome</keyword>
<proteinExistence type="predicted"/>
<dbReference type="InterPro" id="IPR006574">
    <property type="entry name" value="PRY"/>
</dbReference>
<evidence type="ECO:0000313" key="3">
    <source>
        <dbReference type="Proteomes" id="UP000540952"/>
    </source>
</evidence>
<organism evidence="2 3">
    <name type="scientific">Tachuris rubrigastra</name>
    <dbReference type="NCBI Taxonomy" id="495162"/>
    <lineage>
        <taxon>Eukaryota</taxon>
        <taxon>Metazoa</taxon>
        <taxon>Chordata</taxon>
        <taxon>Craniata</taxon>
        <taxon>Vertebrata</taxon>
        <taxon>Euteleostomi</taxon>
        <taxon>Archelosauria</taxon>
        <taxon>Archosauria</taxon>
        <taxon>Dinosauria</taxon>
        <taxon>Saurischia</taxon>
        <taxon>Theropoda</taxon>
        <taxon>Coelurosauria</taxon>
        <taxon>Aves</taxon>
        <taxon>Neognathae</taxon>
        <taxon>Neoaves</taxon>
        <taxon>Telluraves</taxon>
        <taxon>Australaves</taxon>
        <taxon>Passeriformes</taxon>
        <taxon>Tyrannidae</taxon>
        <taxon>Tachuris</taxon>
    </lineage>
</organism>
<sequence length="156" mass="16976">SLTLDPDTAHPRLVLSEDGKRVRWEETRRSVADHPKRFDSSRCVLGRQGFSSGRHYWEVEVGGGAAWALGVARESVPRKGRIRVNPSGGIWAVGRCGNQCQALASPAVPIALSDPPEVVGVYLDYEGGRVAFFDAGREVPMFTYPPTAFGGERVLP</sequence>
<dbReference type="PANTHER" id="PTHR24103">
    <property type="entry name" value="E3 UBIQUITIN-PROTEIN LIGASE TRIM"/>
    <property type="match status" value="1"/>
</dbReference>
<dbReference type="InterPro" id="IPR050143">
    <property type="entry name" value="TRIM/RBCC"/>
</dbReference>
<feature type="domain" description="B30.2/SPRY" evidence="1">
    <location>
        <begin position="1"/>
        <end position="156"/>
    </location>
</feature>
<feature type="non-terminal residue" evidence="2">
    <location>
        <position position="156"/>
    </location>
</feature>
<dbReference type="SMART" id="SM00449">
    <property type="entry name" value="SPRY"/>
    <property type="match status" value="1"/>
</dbReference>
<dbReference type="SUPFAM" id="SSF49899">
    <property type="entry name" value="Concanavalin A-like lectins/glucanases"/>
    <property type="match status" value="1"/>
</dbReference>
<protein>
    <submittedName>
        <fullName evidence="2">A33 protein</fullName>
    </submittedName>
</protein>
<feature type="non-terminal residue" evidence="2">
    <location>
        <position position="1"/>
    </location>
</feature>
<dbReference type="InterPro" id="IPR001870">
    <property type="entry name" value="B30.2/SPRY"/>
</dbReference>
<dbReference type="FunFam" id="2.60.120.920:FF:000004">
    <property type="entry name" value="Butyrophilin subfamily 1 member A1"/>
    <property type="match status" value="1"/>
</dbReference>
<reference evidence="2 3" key="1">
    <citation type="submission" date="2019-09" db="EMBL/GenBank/DDBJ databases">
        <title>Bird 10,000 Genomes (B10K) Project - Family phase.</title>
        <authorList>
            <person name="Zhang G."/>
        </authorList>
    </citation>
    <scope>NUCLEOTIDE SEQUENCE [LARGE SCALE GENOMIC DNA]</scope>
    <source>
        <strain evidence="2">B10K-CU-031-13</strain>
        <tissue evidence="2">Muscle</tissue>
    </source>
</reference>